<feature type="binding site" evidence="9">
    <location>
        <position position="363"/>
    </location>
    <ligand>
        <name>Zn(2+)</name>
        <dbReference type="ChEBI" id="CHEBI:29105"/>
        <label>1</label>
    </ligand>
</feature>
<keyword evidence="14" id="KW-1185">Reference proteome</keyword>
<keyword evidence="2" id="KW-0140">cGMP</keyword>
<feature type="binding site" evidence="9">
    <location>
        <position position="363"/>
    </location>
    <ligand>
        <name>Zn(2+)</name>
        <dbReference type="ChEBI" id="CHEBI:29105"/>
        <label>2</label>
    </ligand>
</feature>
<dbReference type="AlphaFoldDB" id="A0A813MCB9"/>
<organism evidence="13 14">
    <name type="scientific">Brachionus calyciflorus</name>
    <dbReference type="NCBI Taxonomy" id="104777"/>
    <lineage>
        <taxon>Eukaryota</taxon>
        <taxon>Metazoa</taxon>
        <taxon>Spiralia</taxon>
        <taxon>Gnathifera</taxon>
        <taxon>Rotifera</taxon>
        <taxon>Eurotatoria</taxon>
        <taxon>Monogononta</taxon>
        <taxon>Pseudotrocha</taxon>
        <taxon>Ploima</taxon>
        <taxon>Brachionidae</taxon>
        <taxon>Brachionus</taxon>
    </lineage>
</organism>
<dbReference type="PROSITE" id="PS00126">
    <property type="entry name" value="PDEASE_I_1"/>
    <property type="match status" value="1"/>
</dbReference>
<dbReference type="PROSITE" id="PS51845">
    <property type="entry name" value="PDEASE_I_2"/>
    <property type="match status" value="1"/>
</dbReference>
<feature type="binding site" evidence="8">
    <location>
        <position position="472"/>
    </location>
    <ligand>
        <name>AMP</name>
        <dbReference type="ChEBI" id="CHEBI:456215"/>
    </ligand>
</feature>
<feature type="active site" description="Proton donor" evidence="7">
    <location>
        <position position="322"/>
    </location>
</feature>
<evidence type="ECO:0000256" key="9">
    <source>
        <dbReference type="PIRSR" id="PIRSR623088-3"/>
    </source>
</evidence>
<dbReference type="InterPro" id="IPR002073">
    <property type="entry name" value="PDEase_catalytic_dom"/>
</dbReference>
<evidence type="ECO:0000256" key="8">
    <source>
        <dbReference type="PIRSR" id="PIRSR623088-2"/>
    </source>
</evidence>
<dbReference type="GO" id="GO:0007165">
    <property type="term" value="P:signal transduction"/>
    <property type="evidence" value="ECO:0007669"/>
    <property type="project" value="InterPro"/>
</dbReference>
<feature type="binding site" evidence="9">
    <location>
        <position position="326"/>
    </location>
    <ligand>
        <name>Zn(2+)</name>
        <dbReference type="ChEBI" id="CHEBI:29105"/>
        <label>1</label>
    </ligand>
</feature>
<sequence length="573" mass="66645">MGIGALTNSNQFNKSMYIDYKGKIYKFTSNLSLNIRRSNNLRLVREINKRSSGRFNFLTNRIVSTWNNLSNGCVSASSVNNFKACIDKEYKLKVIFSKNATNEELQALVKTATKTNGLNVILKDSNENYIQLSSSINSNSFSNPYKLEFIENPPLNIRNSSELKAKEDNKTQEMFAQVVKEFSKAIKFEDSKKELMDRISSLEHRIDVESLKALEVEKCRKEVKDLKEMFQNASVTNKEDKTKKLILENIPTYPKYQLSQQTIEYLKTPTFNIWHWEANEMLSLLEHMYHELGLVKEFNMNPITLKRWLLCIQANYRNNPFHNFRHCFCVAQMMYGMIHLCNLQSCMSKTDLATLLTAAICHDLDHPGYNNAYQINARTELAIMYNDISPLENHHCAVAFQILSNPSCNIFFNAPEEKYKDIRTSMVKLILATDMAKHKEILEELKRYVSNFDFKNKDHMEALKMILIKCCDISNEVRPMEISEPWLDCLLEEYFMQSDREKKESLPVAPFMDRDKVTKPGSQVGFIKFVLIPMFEAVAKIFPVVQETMVTTLHQSYNRYNELIEAEKEKDQK</sequence>
<dbReference type="GO" id="GO:0047555">
    <property type="term" value="F:3',5'-cyclic-GMP phosphodiesterase activity"/>
    <property type="evidence" value="ECO:0007669"/>
    <property type="project" value="UniProtKB-EC"/>
</dbReference>
<feature type="binding site" evidence="8">
    <location>
        <begin position="322"/>
        <end position="326"/>
    </location>
    <ligand>
        <name>AMP</name>
        <dbReference type="ChEBI" id="CHEBI:456215"/>
    </ligand>
</feature>
<dbReference type="FunFam" id="1.10.1300.10:FF:000006">
    <property type="entry name" value="Phosphodiesterase 9A"/>
    <property type="match status" value="1"/>
</dbReference>
<feature type="binding site" evidence="9">
    <location>
        <position position="362"/>
    </location>
    <ligand>
        <name>Zn(2+)</name>
        <dbReference type="ChEBI" id="CHEBI:29105"/>
        <label>1</label>
    </ligand>
</feature>
<evidence type="ECO:0000256" key="2">
    <source>
        <dbReference type="ARBA" id="ARBA00022535"/>
    </source>
</evidence>
<feature type="coiled-coil region" evidence="11">
    <location>
        <begin position="185"/>
        <end position="236"/>
    </location>
</feature>
<keyword evidence="3 9" id="KW-0479">Metal-binding</keyword>
<evidence type="ECO:0000256" key="3">
    <source>
        <dbReference type="ARBA" id="ARBA00022723"/>
    </source>
</evidence>
<dbReference type="InterPro" id="IPR023088">
    <property type="entry name" value="PDEase"/>
</dbReference>
<evidence type="ECO:0000256" key="11">
    <source>
        <dbReference type="SAM" id="Coils"/>
    </source>
</evidence>
<evidence type="ECO:0000259" key="12">
    <source>
        <dbReference type="PROSITE" id="PS51845"/>
    </source>
</evidence>
<dbReference type="InterPro" id="IPR023174">
    <property type="entry name" value="PDEase_CS"/>
</dbReference>
<feature type="binding site" evidence="8">
    <location>
        <position position="363"/>
    </location>
    <ligand>
        <name>AMP</name>
        <dbReference type="ChEBI" id="CHEBI:456215"/>
    </ligand>
</feature>
<proteinExistence type="inferred from homology"/>
<evidence type="ECO:0000313" key="13">
    <source>
        <dbReference type="EMBL" id="CAF0709849.1"/>
    </source>
</evidence>
<dbReference type="PANTHER" id="PTHR11347">
    <property type="entry name" value="CYCLIC NUCLEOTIDE PHOSPHODIESTERASE"/>
    <property type="match status" value="1"/>
</dbReference>
<gene>
    <name evidence="13" type="ORF">OXX778_LOCUS866</name>
</gene>
<dbReference type="Pfam" id="PF00233">
    <property type="entry name" value="PDEase_I"/>
    <property type="match status" value="1"/>
</dbReference>
<evidence type="ECO:0000256" key="1">
    <source>
        <dbReference type="ARBA" id="ARBA00000583"/>
    </source>
</evidence>
<keyword evidence="11" id="KW-0175">Coiled coil</keyword>
<evidence type="ECO:0000256" key="5">
    <source>
        <dbReference type="ARBA" id="ARBA00037913"/>
    </source>
</evidence>
<evidence type="ECO:0000256" key="7">
    <source>
        <dbReference type="PIRSR" id="PIRSR623088-1"/>
    </source>
</evidence>
<comment type="similarity">
    <text evidence="6">Belongs to the cyclic nucleotide phosphodiesterase family. PDE9 subfamily.</text>
</comment>
<reference evidence="13" key="1">
    <citation type="submission" date="2021-02" db="EMBL/GenBank/DDBJ databases">
        <authorList>
            <person name="Nowell W R."/>
        </authorList>
    </citation>
    <scope>NUCLEOTIDE SEQUENCE</scope>
    <source>
        <strain evidence="13">Ploen Becks lab</strain>
    </source>
</reference>
<name>A0A813MCB9_9BILA</name>
<keyword evidence="4 10" id="KW-0378">Hydrolase</keyword>
<dbReference type="InterPro" id="IPR036971">
    <property type="entry name" value="PDEase_catalytic_dom_sf"/>
</dbReference>
<dbReference type="PRINTS" id="PR00387">
    <property type="entry name" value="PDIESTERASE1"/>
</dbReference>
<dbReference type="EC" id="3.1.4.-" evidence="10"/>
<dbReference type="GO" id="GO:0046872">
    <property type="term" value="F:metal ion binding"/>
    <property type="evidence" value="ECO:0007669"/>
    <property type="project" value="UniProtKB-KW"/>
</dbReference>
<dbReference type="SMART" id="SM00471">
    <property type="entry name" value="HDc"/>
    <property type="match status" value="1"/>
</dbReference>
<dbReference type="CDD" id="cd00077">
    <property type="entry name" value="HDc"/>
    <property type="match status" value="1"/>
</dbReference>
<dbReference type="Gene3D" id="1.10.1300.10">
    <property type="entry name" value="3'5'-cyclic nucleotide phosphodiesterase, catalytic domain"/>
    <property type="match status" value="1"/>
</dbReference>
<dbReference type="EMBL" id="CAJNOC010000049">
    <property type="protein sequence ID" value="CAF0709849.1"/>
    <property type="molecule type" value="Genomic_DNA"/>
</dbReference>
<evidence type="ECO:0000256" key="4">
    <source>
        <dbReference type="ARBA" id="ARBA00022801"/>
    </source>
</evidence>
<comment type="cofactor">
    <cofactor evidence="10">
        <name>a divalent metal cation</name>
        <dbReference type="ChEBI" id="CHEBI:60240"/>
    </cofactor>
    <text evidence="10">Binds 2 divalent metal cations per subunit. Site 1 may preferentially bind zinc ions, while site 2 has a preference for magnesium and/or manganese ions.</text>
</comment>
<evidence type="ECO:0000256" key="6">
    <source>
        <dbReference type="ARBA" id="ARBA00061167"/>
    </source>
</evidence>
<protein>
    <recommendedName>
        <fullName evidence="10">Phosphodiesterase</fullName>
        <ecNumber evidence="10">3.1.4.-</ecNumber>
    </recommendedName>
</protein>
<comment type="catalytic activity">
    <reaction evidence="1">
        <text>3',5'-cyclic GMP + H2O = GMP + H(+)</text>
        <dbReference type="Rhea" id="RHEA:16957"/>
        <dbReference type="ChEBI" id="CHEBI:15377"/>
        <dbReference type="ChEBI" id="CHEBI:15378"/>
        <dbReference type="ChEBI" id="CHEBI:57746"/>
        <dbReference type="ChEBI" id="CHEBI:58115"/>
        <dbReference type="EC" id="3.1.4.35"/>
    </reaction>
</comment>
<feature type="domain" description="PDEase" evidence="12">
    <location>
        <begin position="237"/>
        <end position="567"/>
    </location>
</feature>
<dbReference type="Proteomes" id="UP000663879">
    <property type="component" value="Unassembled WGS sequence"/>
</dbReference>
<dbReference type="SUPFAM" id="SSF109604">
    <property type="entry name" value="HD-domain/PDEase-like"/>
    <property type="match status" value="1"/>
</dbReference>
<evidence type="ECO:0000256" key="10">
    <source>
        <dbReference type="RuleBase" id="RU363067"/>
    </source>
</evidence>
<comment type="pathway">
    <text evidence="5">Purine metabolism; 3',5'-cyclic GMP degradation; GMP from 3',5'-cyclic GMP: step 1/1.</text>
</comment>
<feature type="binding site" evidence="8">
    <location>
        <position position="523"/>
    </location>
    <ligand>
        <name>AMP</name>
        <dbReference type="ChEBI" id="CHEBI:456215"/>
    </ligand>
</feature>
<comment type="caution">
    <text evidence="13">The sequence shown here is derived from an EMBL/GenBank/DDBJ whole genome shotgun (WGS) entry which is preliminary data.</text>
</comment>
<evidence type="ECO:0000313" key="14">
    <source>
        <dbReference type="Proteomes" id="UP000663879"/>
    </source>
</evidence>
<dbReference type="InterPro" id="IPR003607">
    <property type="entry name" value="HD/PDEase_dom"/>
</dbReference>
<dbReference type="OrthoDB" id="546632at2759"/>
<accession>A0A813MCB9</accession>
<feature type="binding site" evidence="9">
    <location>
        <position position="472"/>
    </location>
    <ligand>
        <name>Zn(2+)</name>
        <dbReference type="ChEBI" id="CHEBI:29105"/>
        <label>1</label>
    </ligand>
</feature>